<name>A0A914HDF3_GLORO</name>
<evidence type="ECO:0000313" key="1">
    <source>
        <dbReference type="Proteomes" id="UP000887572"/>
    </source>
</evidence>
<dbReference type="Proteomes" id="UP000887572">
    <property type="component" value="Unplaced"/>
</dbReference>
<dbReference type="WBParaSite" id="Gr19_v10_g15608.t1">
    <property type="protein sequence ID" value="Gr19_v10_g15608.t1"/>
    <property type="gene ID" value="Gr19_v10_g15608"/>
</dbReference>
<accession>A0A914HDF3</accession>
<proteinExistence type="predicted"/>
<sequence length="82" mass="9401">METRVARKKTESVILWPEEAFRINNSFFKFMLNPGNSVRDPCHVPHKFGTPTVQNTLPLIIYAEVTNTQKQTTQQRRLGKGG</sequence>
<dbReference type="AlphaFoldDB" id="A0A914HDF3"/>
<reference evidence="2" key="1">
    <citation type="submission" date="2022-11" db="UniProtKB">
        <authorList>
            <consortium name="WormBaseParasite"/>
        </authorList>
    </citation>
    <scope>IDENTIFICATION</scope>
</reference>
<organism evidence="1 2">
    <name type="scientific">Globodera rostochiensis</name>
    <name type="common">Golden nematode worm</name>
    <name type="synonym">Heterodera rostochiensis</name>
    <dbReference type="NCBI Taxonomy" id="31243"/>
    <lineage>
        <taxon>Eukaryota</taxon>
        <taxon>Metazoa</taxon>
        <taxon>Ecdysozoa</taxon>
        <taxon>Nematoda</taxon>
        <taxon>Chromadorea</taxon>
        <taxon>Rhabditida</taxon>
        <taxon>Tylenchina</taxon>
        <taxon>Tylenchomorpha</taxon>
        <taxon>Tylenchoidea</taxon>
        <taxon>Heteroderidae</taxon>
        <taxon>Heteroderinae</taxon>
        <taxon>Globodera</taxon>
    </lineage>
</organism>
<protein>
    <submittedName>
        <fullName evidence="2">Uncharacterized protein</fullName>
    </submittedName>
</protein>
<evidence type="ECO:0000313" key="2">
    <source>
        <dbReference type="WBParaSite" id="Gr19_v10_g15608.t1"/>
    </source>
</evidence>
<keyword evidence="1" id="KW-1185">Reference proteome</keyword>